<dbReference type="AlphaFoldDB" id="A0A8K0HRA2"/>
<accession>A0A8K0HRA2</accession>
<dbReference type="Proteomes" id="UP000796880">
    <property type="component" value="Unassembled WGS sequence"/>
</dbReference>
<reference evidence="1" key="1">
    <citation type="submission" date="2020-03" db="EMBL/GenBank/DDBJ databases">
        <title>A high-quality chromosome-level genome assembly of a woody plant with both climbing and erect habits, Rhamnella rubrinervis.</title>
        <authorList>
            <person name="Lu Z."/>
            <person name="Yang Y."/>
            <person name="Zhu X."/>
            <person name="Sun Y."/>
        </authorList>
    </citation>
    <scope>NUCLEOTIDE SEQUENCE</scope>
    <source>
        <strain evidence="1">BYM</strain>
        <tissue evidence="1">Leaf</tissue>
    </source>
</reference>
<gene>
    <name evidence="1" type="ORF">FNV43_RR00749</name>
</gene>
<evidence type="ECO:0000313" key="2">
    <source>
        <dbReference type="Proteomes" id="UP000796880"/>
    </source>
</evidence>
<proteinExistence type="predicted"/>
<sequence length="104" mass="11100">MAEALAIKNSEIEALVSAADGLKKEAAISEGNMASLQLVSFQSNECTCSKTGFHGKGSGIRTKSSRGLDALAKIRNARTLYNCDYLRGHTNNLLTLLKSIAINL</sequence>
<protein>
    <submittedName>
        <fullName evidence="1">Uncharacterized protein</fullName>
    </submittedName>
</protein>
<organism evidence="1 2">
    <name type="scientific">Rhamnella rubrinervis</name>
    <dbReference type="NCBI Taxonomy" id="2594499"/>
    <lineage>
        <taxon>Eukaryota</taxon>
        <taxon>Viridiplantae</taxon>
        <taxon>Streptophyta</taxon>
        <taxon>Embryophyta</taxon>
        <taxon>Tracheophyta</taxon>
        <taxon>Spermatophyta</taxon>
        <taxon>Magnoliopsida</taxon>
        <taxon>eudicotyledons</taxon>
        <taxon>Gunneridae</taxon>
        <taxon>Pentapetalae</taxon>
        <taxon>rosids</taxon>
        <taxon>fabids</taxon>
        <taxon>Rosales</taxon>
        <taxon>Rhamnaceae</taxon>
        <taxon>rhamnoid group</taxon>
        <taxon>Rhamneae</taxon>
        <taxon>Rhamnella</taxon>
    </lineage>
</organism>
<evidence type="ECO:0000313" key="1">
    <source>
        <dbReference type="EMBL" id="KAF3456104.1"/>
    </source>
</evidence>
<keyword evidence="2" id="KW-1185">Reference proteome</keyword>
<name>A0A8K0HRA2_9ROSA</name>
<comment type="caution">
    <text evidence="1">The sequence shown here is derived from an EMBL/GenBank/DDBJ whole genome shotgun (WGS) entry which is preliminary data.</text>
</comment>
<dbReference type="EMBL" id="VOIH02000001">
    <property type="protein sequence ID" value="KAF3456104.1"/>
    <property type="molecule type" value="Genomic_DNA"/>
</dbReference>
<dbReference type="OrthoDB" id="1740791at2759"/>